<dbReference type="EMBL" id="CP009761">
    <property type="protein sequence ID" value="AIZ36297.1"/>
    <property type="molecule type" value="Genomic_DNA"/>
</dbReference>
<dbReference type="Proteomes" id="UP001141458">
    <property type="component" value="Unassembled WGS sequence"/>
</dbReference>
<dbReference type="Proteomes" id="UP001210690">
    <property type="component" value="Chromosome"/>
</dbReference>
<dbReference type="OrthoDB" id="9762947at2"/>
<keyword evidence="3 6" id="KW-0812">Transmembrane</keyword>
<feature type="transmembrane region" description="Helical" evidence="6">
    <location>
        <begin position="196"/>
        <end position="216"/>
    </location>
</feature>
<dbReference type="InterPro" id="IPR050367">
    <property type="entry name" value="APC_superfamily"/>
</dbReference>
<evidence type="ECO:0000313" key="9">
    <source>
        <dbReference type="EMBL" id="MCZ7407813.1"/>
    </source>
</evidence>
<dbReference type="PANTHER" id="PTHR42770:SF18">
    <property type="entry name" value="ARGININE_AGMATINE ANTIPORTER"/>
    <property type="match status" value="1"/>
</dbReference>
<dbReference type="GO" id="GO:0005886">
    <property type="term" value="C:plasma membrane"/>
    <property type="evidence" value="ECO:0007669"/>
    <property type="project" value="UniProtKB-SubCell"/>
</dbReference>
<keyword evidence="11" id="KW-1185">Reference proteome</keyword>
<dbReference type="AlphaFoldDB" id="A0A0B4S0B4"/>
<feature type="transmembrane region" description="Helical" evidence="6">
    <location>
        <begin position="284"/>
        <end position="303"/>
    </location>
</feature>
<keyword evidence="4 6" id="KW-1133">Transmembrane helix</keyword>
<dbReference type="InterPro" id="IPR002293">
    <property type="entry name" value="AA/rel_permease1"/>
</dbReference>
<dbReference type="PANTHER" id="PTHR42770">
    <property type="entry name" value="AMINO ACID TRANSPORTER-RELATED"/>
    <property type="match status" value="1"/>
</dbReference>
<gene>
    <name evidence="8" type="ORF">HXM94_06830</name>
    <name evidence="10" type="ORF">NM222_05480</name>
    <name evidence="9" type="ORF">NND69_05450</name>
    <name evidence="7" type="ORF">NW74_02575</name>
</gene>
<evidence type="ECO:0000313" key="8">
    <source>
        <dbReference type="EMBL" id="MBF1307473.1"/>
    </source>
</evidence>
<organism evidence="7 11">
    <name type="scientific">Parvimonas micra</name>
    <dbReference type="NCBI Taxonomy" id="33033"/>
    <lineage>
        <taxon>Bacteria</taxon>
        <taxon>Bacillati</taxon>
        <taxon>Bacillota</taxon>
        <taxon>Tissierellia</taxon>
        <taxon>Tissierellales</taxon>
        <taxon>Peptoniphilaceae</taxon>
        <taxon>Parvimonas</taxon>
    </lineage>
</organism>
<keyword evidence="5 6" id="KW-0472">Membrane</keyword>
<proteinExistence type="predicted"/>
<dbReference type="EMBL" id="CP101412">
    <property type="protein sequence ID" value="WBB30430.1"/>
    <property type="molecule type" value="Genomic_DNA"/>
</dbReference>
<reference evidence="7 11" key="1">
    <citation type="submission" date="2014-10" db="EMBL/GenBank/DDBJ databases">
        <title>Complete genome sequence of Parvimonas micra KCOM 1535 (= ChDC B708).</title>
        <authorList>
            <person name="Kook J.-K."/>
            <person name="Park S.-N."/>
            <person name="Lim Y.K."/>
            <person name="Roh H."/>
        </authorList>
    </citation>
    <scope>NUCLEOTIDE SEQUENCE [LARGE SCALE GENOMIC DNA]</scope>
    <source>
        <strain evidence="7">KCOM 1535</strain>
        <strain evidence="11">KCOM 1535 / ChDC B708</strain>
    </source>
</reference>
<evidence type="ECO:0000256" key="1">
    <source>
        <dbReference type="ARBA" id="ARBA00004651"/>
    </source>
</evidence>
<dbReference type="KEGG" id="pmic:NW74_02575"/>
<feature type="transmembrane region" description="Helical" evidence="6">
    <location>
        <begin position="237"/>
        <end position="264"/>
    </location>
</feature>
<reference evidence="8" key="2">
    <citation type="submission" date="2020-04" db="EMBL/GenBank/DDBJ databases">
        <title>Deep metagenomics examines the oral microbiome during advanced dental caries in children, revealing novel taxa and co-occurrences with host molecules.</title>
        <authorList>
            <person name="Baker J.L."/>
            <person name="Morton J.T."/>
            <person name="Dinis M."/>
            <person name="Alvarez R."/>
            <person name="Tran N.C."/>
            <person name="Knight R."/>
            <person name="Edlund A."/>
        </authorList>
    </citation>
    <scope>NUCLEOTIDE SEQUENCE</scope>
    <source>
        <strain evidence="8">JCVI_23_bin.11</strain>
    </source>
</reference>
<keyword evidence="2" id="KW-1003">Cell membrane</keyword>
<feature type="transmembrane region" description="Helical" evidence="6">
    <location>
        <begin position="42"/>
        <end position="61"/>
    </location>
</feature>
<dbReference type="EMBL" id="JABZRE010000030">
    <property type="protein sequence ID" value="MBF1307473.1"/>
    <property type="molecule type" value="Genomic_DNA"/>
</dbReference>
<feature type="transmembrane region" description="Helical" evidence="6">
    <location>
        <begin position="156"/>
        <end position="176"/>
    </location>
</feature>
<dbReference type="GO" id="GO:0022857">
    <property type="term" value="F:transmembrane transporter activity"/>
    <property type="evidence" value="ECO:0007669"/>
    <property type="project" value="InterPro"/>
</dbReference>
<protein>
    <submittedName>
        <fullName evidence="9">APC family permease</fullName>
    </submittedName>
    <submittedName>
        <fullName evidence="7">Amino acid permease</fullName>
    </submittedName>
</protein>
<evidence type="ECO:0000256" key="3">
    <source>
        <dbReference type="ARBA" id="ARBA00022692"/>
    </source>
</evidence>
<evidence type="ECO:0000313" key="7">
    <source>
        <dbReference type="EMBL" id="AIZ36297.1"/>
    </source>
</evidence>
<evidence type="ECO:0000256" key="2">
    <source>
        <dbReference type="ARBA" id="ARBA00022475"/>
    </source>
</evidence>
<feature type="transmembrane region" description="Helical" evidence="6">
    <location>
        <begin position="12"/>
        <end position="30"/>
    </location>
</feature>
<feature type="transmembrane region" description="Helical" evidence="6">
    <location>
        <begin position="330"/>
        <end position="349"/>
    </location>
</feature>
<dbReference type="PIRSF" id="PIRSF006060">
    <property type="entry name" value="AA_transporter"/>
    <property type="match status" value="1"/>
</dbReference>
<comment type="subcellular location">
    <subcellularLocation>
        <location evidence="1">Cell membrane</location>
        <topology evidence="1">Multi-pass membrane protein</topology>
    </subcellularLocation>
</comment>
<evidence type="ECO:0000256" key="5">
    <source>
        <dbReference type="ARBA" id="ARBA00023136"/>
    </source>
</evidence>
<evidence type="ECO:0000256" key="6">
    <source>
        <dbReference type="SAM" id="Phobius"/>
    </source>
</evidence>
<sequence length="444" mass="46594">MTDKNKNKMGLLSIILLGFNSIIGSGIFLLPNKVMAQVGPAALLVTVFDAILVISIAMCFAEAGGMFKKNGGPYVYAKEAFGEFVGFEVGFMKWAIAIIAWATMTVGFAEALMGLLPKGTFSNPNIAKAIIVTIIVVLLTGLNLSGIKATKIVNNIVTTGKLLPLIIFIAVGLFFINGSNFTPFFTPGTLKDGTVMTSGAAIGAAALTIFYAFTGFENIAVAAEDMENPEKDVPKSILLVILLCSVFYIAIIGIAIGILGPGLAKETAPVQAAFTKIIGNAGKYLVGAGTLVSIGGINIAASIGTPRSGAALANDGLIPRVVAKKNSNDVPYIAIIITGIITLALGLYGSLIGSFAILAAISVVSRFAQYVPTCLSIMILRKKRPDLKASFRVPFGWVIPIFASVVSCWLLYNATKQQIVIGLGGLVIGVVVYFLMKLINKENA</sequence>
<dbReference type="Gene3D" id="1.20.1740.10">
    <property type="entry name" value="Amino acid/polyamine transporter I"/>
    <property type="match status" value="1"/>
</dbReference>
<feature type="transmembrane region" description="Helical" evidence="6">
    <location>
        <begin position="126"/>
        <end position="144"/>
    </location>
</feature>
<feature type="transmembrane region" description="Helical" evidence="6">
    <location>
        <begin position="94"/>
        <end position="114"/>
    </location>
</feature>
<dbReference type="STRING" id="33033.NW74_02575"/>
<evidence type="ECO:0000313" key="10">
    <source>
        <dbReference type="EMBL" id="WBB30430.1"/>
    </source>
</evidence>
<dbReference type="EMBL" id="JANDZV010000003">
    <property type="protein sequence ID" value="MCZ7407813.1"/>
    <property type="molecule type" value="Genomic_DNA"/>
</dbReference>
<evidence type="ECO:0000256" key="4">
    <source>
        <dbReference type="ARBA" id="ARBA00022989"/>
    </source>
</evidence>
<dbReference type="Proteomes" id="UP000031386">
    <property type="component" value="Chromosome"/>
</dbReference>
<dbReference type="GeneID" id="93384340"/>
<dbReference type="RefSeq" id="WP_004833736.1">
    <property type="nucleotide sequence ID" value="NZ_BHYQ01000003.1"/>
</dbReference>
<evidence type="ECO:0000313" key="11">
    <source>
        <dbReference type="Proteomes" id="UP000031386"/>
    </source>
</evidence>
<dbReference type="Pfam" id="PF13520">
    <property type="entry name" value="AA_permease_2"/>
    <property type="match status" value="1"/>
</dbReference>
<accession>A0A0B4S0B4</accession>
<dbReference type="Proteomes" id="UP000758611">
    <property type="component" value="Unassembled WGS sequence"/>
</dbReference>
<feature type="transmembrane region" description="Helical" evidence="6">
    <location>
        <begin position="418"/>
        <end position="436"/>
    </location>
</feature>
<reference evidence="9" key="3">
    <citation type="submission" date="2022-07" db="EMBL/GenBank/DDBJ databases">
        <title>Parvimonas micra travels from the subgingival sulcus of the human oral cavity to the colorectal adenocarcinoma.</title>
        <authorList>
            <person name="Conde-Perez K."/>
            <person name="Buetas E."/>
            <person name="Aja-Macaya P."/>
            <person name="Martin-De Arribas E."/>
            <person name="Iglesias-Corras I."/>
            <person name="Trigo-Tasende N."/>
            <person name="Nasser-Ali M."/>
            <person name="Estevez L.S."/>
            <person name="Rumbo-Feal S."/>
            <person name="Otero-Alen B."/>
            <person name="Noguera J.F."/>
            <person name="Concha A."/>
            <person name="Pardinas-Lopez S."/>
            <person name="Carda-Dieguez M."/>
            <person name="Gomez-Randulfe I."/>
            <person name="Martinez-Lago N."/>
            <person name="Ladra S."/>
            <person name="Aparicio L.A."/>
            <person name="Bou G."/>
            <person name="Mira A."/>
            <person name="Vallejo J.A."/>
            <person name="Poza M."/>
        </authorList>
    </citation>
    <scope>NUCLEOTIDE SEQUENCE</scope>
    <source>
        <strain evidence="10">PM102KC-G-1</strain>
        <strain evidence="9">PM79KC-AC-4</strain>
    </source>
</reference>
<feature type="transmembrane region" description="Helical" evidence="6">
    <location>
        <begin position="355"/>
        <end position="379"/>
    </location>
</feature>
<name>A0A0B4S0B4_9FIRM</name>
<feature type="transmembrane region" description="Helical" evidence="6">
    <location>
        <begin position="391"/>
        <end position="412"/>
    </location>
</feature>